<dbReference type="Gene3D" id="3.10.180.10">
    <property type="entry name" value="2,3-Dihydroxybiphenyl 1,2-Dioxygenase, domain 1"/>
    <property type="match status" value="1"/>
</dbReference>
<sequence length="137" mass="14835">MTIQPYLFFEGRAEEAAAFYQKVFGAKIEMLMRYKDSPDPCPEGMAPPGSEGKVMHMSLKIGDGVVMGSDGRCSGKPDFQGFSLSYAARDAEEADRVFAALSEGGAVQMPLGKTFFSPRFGMAADRFGVSWMVIVPA</sequence>
<feature type="domain" description="PhnB-like" evidence="1">
    <location>
        <begin position="3"/>
        <end position="134"/>
    </location>
</feature>
<dbReference type="InterPro" id="IPR028973">
    <property type="entry name" value="PhnB-like"/>
</dbReference>
<dbReference type="GO" id="GO:0008168">
    <property type="term" value="F:methyltransferase activity"/>
    <property type="evidence" value="ECO:0007669"/>
    <property type="project" value="UniProtKB-KW"/>
</dbReference>
<dbReference type="AlphaFoldDB" id="A0A4U8Z3G0"/>
<name>A0A4U8Z3G0_METTU</name>
<organism evidence="2 3">
    <name type="scientific">Methylocella tundrae</name>
    <dbReference type="NCBI Taxonomy" id="227605"/>
    <lineage>
        <taxon>Bacteria</taxon>
        <taxon>Pseudomonadati</taxon>
        <taxon>Pseudomonadota</taxon>
        <taxon>Alphaproteobacteria</taxon>
        <taxon>Hyphomicrobiales</taxon>
        <taxon>Beijerinckiaceae</taxon>
        <taxon>Methylocella</taxon>
    </lineage>
</organism>
<gene>
    <name evidence="2" type="ORF">MTUNDRAET4_2981</name>
</gene>
<dbReference type="CDD" id="cd06588">
    <property type="entry name" value="PhnB_like"/>
    <property type="match status" value="1"/>
</dbReference>
<dbReference type="Pfam" id="PF06983">
    <property type="entry name" value="3-dmu-9_3-mt"/>
    <property type="match status" value="1"/>
</dbReference>
<keyword evidence="2" id="KW-0808">Transferase</keyword>
<proteinExistence type="predicted"/>
<keyword evidence="2" id="KW-0830">Ubiquinone</keyword>
<dbReference type="InterPro" id="IPR029068">
    <property type="entry name" value="Glyas_Bleomycin-R_OHBP_Dase"/>
</dbReference>
<dbReference type="SUPFAM" id="SSF54593">
    <property type="entry name" value="Glyoxalase/Bleomycin resistance protein/Dihydroxybiphenyl dioxygenase"/>
    <property type="match status" value="1"/>
</dbReference>
<evidence type="ECO:0000313" key="3">
    <source>
        <dbReference type="Proteomes" id="UP000294360"/>
    </source>
</evidence>
<reference evidence="2 3" key="1">
    <citation type="submission" date="2019-03" db="EMBL/GenBank/DDBJ databases">
        <authorList>
            <person name="Kox A.R. M."/>
        </authorList>
    </citation>
    <scope>NUCLEOTIDE SEQUENCE [LARGE SCALE GENOMIC DNA]</scope>
    <source>
        <strain evidence="2">MTUNDRAET4 annotated genome</strain>
    </source>
</reference>
<dbReference type="PANTHER" id="PTHR33990:SF1">
    <property type="entry name" value="PROTEIN YJDN"/>
    <property type="match status" value="1"/>
</dbReference>
<evidence type="ECO:0000259" key="1">
    <source>
        <dbReference type="Pfam" id="PF06983"/>
    </source>
</evidence>
<dbReference type="EMBL" id="LR536450">
    <property type="protein sequence ID" value="VFU09868.1"/>
    <property type="molecule type" value="Genomic_DNA"/>
</dbReference>
<evidence type="ECO:0000313" key="2">
    <source>
        <dbReference type="EMBL" id="VFU09868.1"/>
    </source>
</evidence>
<dbReference type="OrthoDB" id="9795306at2"/>
<dbReference type="PANTHER" id="PTHR33990">
    <property type="entry name" value="PROTEIN YJDN-RELATED"/>
    <property type="match status" value="1"/>
</dbReference>
<accession>A0A4U8Z3G0</accession>
<dbReference type="Proteomes" id="UP000294360">
    <property type="component" value="Chromosome"/>
</dbReference>
<keyword evidence="2" id="KW-0489">Methyltransferase</keyword>
<dbReference type="KEGG" id="mtun:MTUNDRAET4_2981"/>
<dbReference type="RefSeq" id="WP_134490390.1">
    <property type="nucleotide sequence ID" value="NZ_CP139089.1"/>
</dbReference>
<dbReference type="GO" id="GO:0032259">
    <property type="term" value="P:methylation"/>
    <property type="evidence" value="ECO:0007669"/>
    <property type="project" value="UniProtKB-KW"/>
</dbReference>
<protein>
    <submittedName>
        <fullName evidence="2">3-demethylubiquinone-9 3-methyltransferase</fullName>
    </submittedName>
</protein>